<dbReference type="EMBL" id="LT855380">
    <property type="protein sequence ID" value="SMS07971.1"/>
    <property type="molecule type" value="Genomic_DNA"/>
</dbReference>
<dbReference type="AlphaFoldDB" id="A0A1Y6JFZ0"/>
<accession>A0A1Y6JFZ0</accession>
<sequence length="219" mass="25165">MDDSRFTPEQVAKRSGIAQVDKDVRQWLVSLPVPERLEFLKRLWLLNYRYSLILLQPAQLPRQANEHMLKYWLRNGSHNAAQELIRRLQPALGETKFWQIASQEELSPAMRDFMNYYSRGRLDSKSNENRPWPFLTGKSRESCSMPSDSPMRIIVATLKALIGDSSDMGSGSACYPSSTSPYNQTLFIAALRQGERVITHIEQLLKLRKNTGFFVNDLA</sequence>
<dbReference type="Proteomes" id="UP000196842">
    <property type="component" value="Chromosome I"/>
</dbReference>
<name>A0A1Y6JFZ0_PSEVI</name>
<reference evidence="1 2" key="1">
    <citation type="submission" date="2017-05" db="EMBL/GenBank/DDBJ databases">
        <authorList>
            <person name="Song R."/>
            <person name="Chenine A.L."/>
            <person name="Ruprecht R.M."/>
        </authorList>
    </citation>
    <scope>NUCLEOTIDE SEQUENCE [LARGE SCALE GENOMIC DNA]</scope>
    <source>
        <strain evidence="1 2">CFBP 1590</strain>
    </source>
</reference>
<evidence type="ECO:0000313" key="1">
    <source>
        <dbReference type="EMBL" id="SMS07971.1"/>
    </source>
</evidence>
<gene>
    <name evidence="1" type="ORF">CFBP1590_0385</name>
</gene>
<protein>
    <submittedName>
        <fullName evidence="1">Uncharacterized protein</fullName>
    </submittedName>
</protein>
<organism evidence="1 2">
    <name type="scientific">Pseudomonas viridiflava</name>
    <name type="common">Phytomonas viridiflava</name>
    <dbReference type="NCBI Taxonomy" id="33069"/>
    <lineage>
        <taxon>Bacteria</taxon>
        <taxon>Pseudomonadati</taxon>
        <taxon>Pseudomonadota</taxon>
        <taxon>Gammaproteobacteria</taxon>
        <taxon>Pseudomonadales</taxon>
        <taxon>Pseudomonadaceae</taxon>
        <taxon>Pseudomonas</taxon>
    </lineage>
</organism>
<evidence type="ECO:0000313" key="2">
    <source>
        <dbReference type="Proteomes" id="UP000196842"/>
    </source>
</evidence>
<proteinExistence type="predicted"/>
<dbReference type="KEGG" id="pvd:CFBP1590_0385"/>